<proteinExistence type="predicted"/>
<organism evidence="1 2">
    <name type="scientific">Bauhinia variegata</name>
    <name type="common">Purple orchid tree</name>
    <name type="synonym">Phanera variegata</name>
    <dbReference type="NCBI Taxonomy" id="167791"/>
    <lineage>
        <taxon>Eukaryota</taxon>
        <taxon>Viridiplantae</taxon>
        <taxon>Streptophyta</taxon>
        <taxon>Embryophyta</taxon>
        <taxon>Tracheophyta</taxon>
        <taxon>Spermatophyta</taxon>
        <taxon>Magnoliopsida</taxon>
        <taxon>eudicotyledons</taxon>
        <taxon>Gunneridae</taxon>
        <taxon>Pentapetalae</taxon>
        <taxon>rosids</taxon>
        <taxon>fabids</taxon>
        <taxon>Fabales</taxon>
        <taxon>Fabaceae</taxon>
        <taxon>Cercidoideae</taxon>
        <taxon>Cercideae</taxon>
        <taxon>Bauhiniinae</taxon>
        <taxon>Bauhinia</taxon>
    </lineage>
</organism>
<dbReference type="Proteomes" id="UP000828941">
    <property type="component" value="Chromosome 9"/>
</dbReference>
<dbReference type="EMBL" id="CM039434">
    <property type="protein sequence ID" value="KAI4324139.1"/>
    <property type="molecule type" value="Genomic_DNA"/>
</dbReference>
<reference evidence="1 2" key="1">
    <citation type="journal article" date="2022" name="DNA Res.">
        <title>Chromosomal-level genome assembly of the orchid tree Bauhinia variegata (Leguminosae; Cercidoideae) supports the allotetraploid origin hypothesis of Bauhinia.</title>
        <authorList>
            <person name="Zhong Y."/>
            <person name="Chen Y."/>
            <person name="Zheng D."/>
            <person name="Pang J."/>
            <person name="Liu Y."/>
            <person name="Luo S."/>
            <person name="Meng S."/>
            <person name="Qian L."/>
            <person name="Wei D."/>
            <person name="Dai S."/>
            <person name="Zhou R."/>
        </authorList>
    </citation>
    <scope>NUCLEOTIDE SEQUENCE [LARGE SCALE GENOMIC DNA]</scope>
    <source>
        <strain evidence="1">BV-YZ2020</strain>
    </source>
</reference>
<sequence>MGSNLPTKTLVDAAIGGSLNNKTVKEAKELIEVMATNNYQTQNDRIVAKKGVLELDTMQIVGSEQDNVSAVSKLDKTIGKFANGNSSEYSTAQVLKKEEKDKQFSKFLDIFKKLHINISFVEALEQMPSYAKFMKKLLSKRRIEVDERIMLMEKCSTILQKKLPPKLKDLGSFSILCTIGDITFGKNLCDLGASINLMPLSIFKKLEIGQIKPTMMTLQLVNRSIKHPCGMIEDVLIKVGKFIFLIDFVVLDMEEDSNIPLILGRSFLATKRALIGCGRWYGIFKSAKGDSDFQSVQRWGKYNLRSLFQG</sequence>
<gene>
    <name evidence="1" type="ORF">L6164_023701</name>
</gene>
<evidence type="ECO:0000313" key="1">
    <source>
        <dbReference type="EMBL" id="KAI4324139.1"/>
    </source>
</evidence>
<keyword evidence="2" id="KW-1185">Reference proteome</keyword>
<accession>A0ACB9ML24</accession>
<name>A0ACB9ML24_BAUVA</name>
<evidence type="ECO:0000313" key="2">
    <source>
        <dbReference type="Proteomes" id="UP000828941"/>
    </source>
</evidence>
<comment type="caution">
    <text evidence="1">The sequence shown here is derived from an EMBL/GenBank/DDBJ whole genome shotgun (WGS) entry which is preliminary data.</text>
</comment>
<protein>
    <submittedName>
        <fullName evidence="1">Uncharacterized protein</fullName>
    </submittedName>
</protein>